<evidence type="ECO:0000313" key="4">
    <source>
        <dbReference type="EMBL" id="HEM66615.1"/>
    </source>
</evidence>
<comment type="caution">
    <text evidence="4">The sequence shown here is derived from an EMBL/GenBank/DDBJ whole genome shotgun (WGS) entry which is preliminary data.</text>
</comment>
<dbReference type="Pfam" id="PF01656">
    <property type="entry name" value="CbiA"/>
    <property type="match status" value="1"/>
</dbReference>
<dbReference type="InterPro" id="IPR050625">
    <property type="entry name" value="ParA/MinD_ATPase"/>
</dbReference>
<proteinExistence type="predicted"/>
<dbReference type="PANTHER" id="PTHR43384:SF6">
    <property type="entry name" value="SEPTUM SITE-DETERMINING PROTEIN MIND HOMOLOG, CHLOROPLASTIC"/>
    <property type="match status" value="1"/>
</dbReference>
<evidence type="ECO:0000259" key="3">
    <source>
        <dbReference type="Pfam" id="PF01656"/>
    </source>
</evidence>
<dbReference type="GO" id="GO:0009898">
    <property type="term" value="C:cytoplasmic side of plasma membrane"/>
    <property type="evidence" value="ECO:0007669"/>
    <property type="project" value="TreeGrafter"/>
</dbReference>
<organism evidence="4">
    <name type="scientific">Ignisphaera aggregans</name>
    <dbReference type="NCBI Taxonomy" id="334771"/>
    <lineage>
        <taxon>Archaea</taxon>
        <taxon>Thermoproteota</taxon>
        <taxon>Thermoprotei</taxon>
        <taxon>Desulfurococcales</taxon>
        <taxon>Desulfurococcaceae</taxon>
        <taxon>Ignisphaera</taxon>
    </lineage>
</organism>
<dbReference type="EMBL" id="DSEU01000022">
    <property type="protein sequence ID" value="HEM66615.1"/>
    <property type="molecule type" value="Genomic_DNA"/>
</dbReference>
<sequence length="269" mass="29578">MKIVVVGKGGVGKTTVVACLARLIGRDGYSVIAVDADPSLNLAKALGIDSNSVYSKPVLFDEEFIKERTLLPDGAYRLNPRVEDVVEKYGIKGPDNVTLLKLGYVKRGGARCLCPEYAFLRALLSHLILGRRDVVIVDMVAGLEPMSRGAARGVDLMLCITEPTAKSIDVTQEIFRLSKDIGVKNFAVIGNKVMSDEDRVFIERSLSGMEILGHLPYDENVVKSDRLGIAVLDHNPNSPIVAELNMIKKFILNFKKAEDNTYKFSTSYK</sequence>
<feature type="domain" description="CobQ/CobB/MinD/ParA nucleotide binding" evidence="3">
    <location>
        <begin position="3"/>
        <end position="225"/>
    </location>
</feature>
<name>A0A7J2U2J4_9CREN</name>
<dbReference type="GO" id="GO:0016887">
    <property type="term" value="F:ATP hydrolysis activity"/>
    <property type="evidence" value="ECO:0007669"/>
    <property type="project" value="TreeGrafter"/>
</dbReference>
<dbReference type="Gene3D" id="3.40.50.300">
    <property type="entry name" value="P-loop containing nucleotide triphosphate hydrolases"/>
    <property type="match status" value="1"/>
</dbReference>
<keyword evidence="1" id="KW-0547">Nucleotide-binding</keyword>
<gene>
    <name evidence="4" type="ORF">ENO26_03450</name>
</gene>
<dbReference type="PANTHER" id="PTHR43384">
    <property type="entry name" value="SEPTUM SITE-DETERMINING PROTEIN MIND HOMOLOG, CHLOROPLASTIC-RELATED"/>
    <property type="match status" value="1"/>
</dbReference>
<dbReference type="AlphaFoldDB" id="A0A7J2U2J4"/>
<dbReference type="InterPro" id="IPR027417">
    <property type="entry name" value="P-loop_NTPase"/>
</dbReference>
<keyword evidence="2" id="KW-0067">ATP-binding</keyword>
<dbReference type="PIRSF" id="PIRSF005647">
    <property type="entry name" value="CooC"/>
    <property type="match status" value="1"/>
</dbReference>
<evidence type="ECO:0000256" key="2">
    <source>
        <dbReference type="ARBA" id="ARBA00022840"/>
    </source>
</evidence>
<reference evidence="4" key="1">
    <citation type="journal article" date="2020" name="mSystems">
        <title>Genome- and Community-Level Interaction Insights into Carbon Utilization and Element Cycling Functions of Hydrothermarchaeota in Hydrothermal Sediment.</title>
        <authorList>
            <person name="Zhou Z."/>
            <person name="Liu Y."/>
            <person name="Xu W."/>
            <person name="Pan J."/>
            <person name="Luo Z.H."/>
            <person name="Li M."/>
        </authorList>
    </citation>
    <scope>NUCLEOTIDE SEQUENCE [LARGE SCALE GENOMIC DNA]</scope>
    <source>
        <strain evidence="4">SpSt-125</strain>
    </source>
</reference>
<dbReference type="GO" id="GO:0005524">
    <property type="term" value="F:ATP binding"/>
    <property type="evidence" value="ECO:0007669"/>
    <property type="project" value="UniProtKB-KW"/>
</dbReference>
<accession>A0A7J2U2J4</accession>
<dbReference type="InterPro" id="IPR014433">
    <property type="entry name" value="CooC"/>
</dbReference>
<protein>
    <recommendedName>
        <fullName evidence="3">CobQ/CobB/MinD/ParA nucleotide binding domain-containing protein</fullName>
    </recommendedName>
</protein>
<dbReference type="GO" id="GO:0051782">
    <property type="term" value="P:negative regulation of cell division"/>
    <property type="evidence" value="ECO:0007669"/>
    <property type="project" value="TreeGrafter"/>
</dbReference>
<dbReference type="GO" id="GO:0005829">
    <property type="term" value="C:cytosol"/>
    <property type="evidence" value="ECO:0007669"/>
    <property type="project" value="TreeGrafter"/>
</dbReference>
<dbReference type="SUPFAM" id="SSF52540">
    <property type="entry name" value="P-loop containing nucleoside triphosphate hydrolases"/>
    <property type="match status" value="1"/>
</dbReference>
<dbReference type="InterPro" id="IPR002586">
    <property type="entry name" value="CobQ/CobB/MinD/ParA_Nub-bd_dom"/>
</dbReference>
<evidence type="ECO:0000256" key="1">
    <source>
        <dbReference type="ARBA" id="ARBA00022741"/>
    </source>
</evidence>